<sequence length="111" mass="12024">MNLQIQIEDSNQNTDKLLLNGEVDAYTAPKLKETLIGLTQKEGHKVIVNLSGVDYMDSTGLGVFVGALKSSQQSGSTLILTGMTERVQRLFEITGLTEVMNIEPAAKGEAR</sequence>
<dbReference type="CDD" id="cd07043">
    <property type="entry name" value="STAS_anti-anti-sigma_factors"/>
    <property type="match status" value="1"/>
</dbReference>
<dbReference type="PANTHER" id="PTHR33495">
    <property type="entry name" value="ANTI-SIGMA FACTOR ANTAGONIST TM_1081-RELATED-RELATED"/>
    <property type="match status" value="1"/>
</dbReference>
<protein>
    <recommendedName>
        <fullName evidence="4">Anti-sigma factor antagonist</fullName>
    </recommendedName>
</protein>
<organism evidence="6 7">
    <name type="scientific">Pseudalkalibacillus berkeleyi</name>
    <dbReference type="NCBI Taxonomy" id="1069813"/>
    <lineage>
        <taxon>Bacteria</taxon>
        <taxon>Bacillati</taxon>
        <taxon>Bacillota</taxon>
        <taxon>Bacilli</taxon>
        <taxon>Bacillales</taxon>
        <taxon>Fictibacillaceae</taxon>
        <taxon>Pseudalkalibacillus</taxon>
    </lineage>
</organism>
<comment type="function">
    <text evidence="3">Positive regulator of sigma-B activity. Non-phosphorylated RsbV binds to RsbW, preventing its association with sigma-B. When phosphorylated, releases RsbW, which is then free to complex with and inactivate sigma-B.</text>
</comment>
<dbReference type="InterPro" id="IPR002645">
    <property type="entry name" value="STAS_dom"/>
</dbReference>
<dbReference type="InterPro" id="IPR003658">
    <property type="entry name" value="Anti-sigma_ant"/>
</dbReference>
<evidence type="ECO:0000259" key="5">
    <source>
        <dbReference type="PROSITE" id="PS50801"/>
    </source>
</evidence>
<dbReference type="Pfam" id="PF01740">
    <property type="entry name" value="STAS"/>
    <property type="match status" value="1"/>
</dbReference>
<comment type="similarity">
    <text evidence="1 4">Belongs to the anti-sigma-factor antagonist family.</text>
</comment>
<evidence type="ECO:0000256" key="2">
    <source>
        <dbReference type="ARBA" id="ARBA00022553"/>
    </source>
</evidence>
<comment type="caution">
    <text evidence="6">The sequence shown here is derived from an EMBL/GenBank/DDBJ whole genome shotgun (WGS) entry which is preliminary data.</text>
</comment>
<dbReference type="SUPFAM" id="SSF52091">
    <property type="entry name" value="SpoIIaa-like"/>
    <property type="match status" value="1"/>
</dbReference>
<evidence type="ECO:0000256" key="4">
    <source>
        <dbReference type="RuleBase" id="RU003749"/>
    </source>
</evidence>
<feature type="domain" description="STAS" evidence="5">
    <location>
        <begin position="17"/>
        <end position="111"/>
    </location>
</feature>
<accession>A0ABS9H322</accession>
<proteinExistence type="inferred from homology"/>
<reference evidence="6 7" key="1">
    <citation type="submission" date="2022-01" db="EMBL/GenBank/DDBJ databases">
        <title>Alkalihalobacillus sp. EGI L200015, a novel bacterium isolated from a salt lake sediment.</title>
        <authorList>
            <person name="Gao L."/>
            <person name="Fang B.-Z."/>
            <person name="Li W.-J."/>
        </authorList>
    </citation>
    <scope>NUCLEOTIDE SEQUENCE [LARGE SCALE GENOMIC DNA]</scope>
    <source>
        <strain evidence="6 7">KCTC 12718</strain>
    </source>
</reference>
<evidence type="ECO:0000256" key="3">
    <source>
        <dbReference type="ARBA" id="ARBA00024670"/>
    </source>
</evidence>
<dbReference type="InterPro" id="IPR036513">
    <property type="entry name" value="STAS_dom_sf"/>
</dbReference>
<gene>
    <name evidence="6" type="ORF">L2716_16600</name>
</gene>
<dbReference type="PANTHER" id="PTHR33495:SF9">
    <property type="entry name" value="ANTI-SIGMA-B FACTOR ANTAGONIST"/>
    <property type="match status" value="1"/>
</dbReference>
<dbReference type="PROSITE" id="PS50801">
    <property type="entry name" value="STAS"/>
    <property type="match status" value="1"/>
</dbReference>
<dbReference type="RefSeq" id="WP_236338117.1">
    <property type="nucleotide sequence ID" value="NZ_JAKIJS010000003.1"/>
</dbReference>
<evidence type="ECO:0000256" key="1">
    <source>
        <dbReference type="ARBA" id="ARBA00009013"/>
    </source>
</evidence>
<keyword evidence="7" id="KW-1185">Reference proteome</keyword>
<name>A0ABS9H322_9BACL</name>
<keyword evidence="2" id="KW-0597">Phosphoprotein</keyword>
<evidence type="ECO:0000313" key="7">
    <source>
        <dbReference type="Proteomes" id="UP001649381"/>
    </source>
</evidence>
<dbReference type="NCBIfam" id="TIGR00377">
    <property type="entry name" value="ant_ant_sig"/>
    <property type="match status" value="1"/>
</dbReference>
<evidence type="ECO:0000313" key="6">
    <source>
        <dbReference type="EMBL" id="MCF6139347.1"/>
    </source>
</evidence>
<dbReference type="EMBL" id="JAKIJS010000003">
    <property type="protein sequence ID" value="MCF6139347.1"/>
    <property type="molecule type" value="Genomic_DNA"/>
</dbReference>
<dbReference type="Gene3D" id="3.30.750.24">
    <property type="entry name" value="STAS domain"/>
    <property type="match status" value="1"/>
</dbReference>
<dbReference type="Proteomes" id="UP001649381">
    <property type="component" value="Unassembled WGS sequence"/>
</dbReference>